<evidence type="ECO:0000313" key="2">
    <source>
        <dbReference type="Proteomes" id="UP000232412"/>
    </source>
</evidence>
<keyword evidence="2" id="KW-1185">Reference proteome</keyword>
<evidence type="ECO:0000313" key="1">
    <source>
        <dbReference type="EMBL" id="SHO43605.1"/>
    </source>
</evidence>
<name>A0A2H1EG58_9ARCH</name>
<reference evidence="2" key="1">
    <citation type="submission" date="2016-12" db="EMBL/GenBank/DDBJ databases">
        <authorList>
            <person name="Herbold C."/>
        </authorList>
    </citation>
    <scope>NUCLEOTIDE SEQUENCE [LARGE SCALE GENOMIC DNA]</scope>
</reference>
<protein>
    <submittedName>
        <fullName evidence="1">Uncharacterized protein</fullName>
    </submittedName>
</protein>
<proteinExistence type="predicted"/>
<dbReference type="RefSeq" id="WP_101009173.1">
    <property type="nucleotide sequence ID" value="NZ_FRFC01000003.1"/>
</dbReference>
<sequence>MDLWIKEIIEQITLGIALKESTLDSSNRLALIVIDNAVEFGLKFYAKTNSLLQKKELSSNDALYKILGILEGNRKVPSDLSQRIKQFHDTRNNLYHGADITTVLDKVINEYVKDAKELFRILFNIQMTESEWQKSVHNVRKELAKTNVSLKEPVSFDPVEIEGKHLVRITTPAEPKNTEQIMLVIFGYQVTRARTPLDDELRQSLMLSGFSIPENVLAARLSELRGNGHIERGELRLKGKGESKLRKKFLV</sequence>
<accession>A0A2H1EG58</accession>
<dbReference type="EMBL" id="FRFC01000003">
    <property type="protein sequence ID" value="SHO43605.1"/>
    <property type="molecule type" value="Genomic_DNA"/>
</dbReference>
<organism evidence="1 2">
    <name type="scientific">Nitrosotalea sinensis</name>
    <dbReference type="NCBI Taxonomy" id="1499975"/>
    <lineage>
        <taxon>Archaea</taxon>
        <taxon>Nitrososphaerota</taxon>
        <taxon>Nitrososphaeria</taxon>
        <taxon>Nitrosotaleales</taxon>
        <taxon>Nitrosotaleaceae</taxon>
        <taxon>Nitrosotalea</taxon>
    </lineage>
</organism>
<dbReference type="Proteomes" id="UP000232412">
    <property type="component" value="Unassembled WGS sequence"/>
</dbReference>
<dbReference type="AlphaFoldDB" id="A0A2H1EG58"/>
<gene>
    <name evidence="1" type="ORF">NSIN_20116</name>
</gene>